<proteinExistence type="predicted"/>
<reference evidence="1" key="1">
    <citation type="submission" date="2020-07" db="EMBL/GenBank/DDBJ databases">
        <title>Genome sequence and genetic diversity analysis of an under-domesticated orphan crop, white fonio (Digitaria exilis).</title>
        <authorList>
            <person name="Bennetzen J.L."/>
            <person name="Chen S."/>
            <person name="Ma X."/>
            <person name="Wang X."/>
            <person name="Yssel A.E.J."/>
            <person name="Chaluvadi S.R."/>
            <person name="Johnson M."/>
            <person name="Gangashetty P."/>
            <person name="Hamidou F."/>
            <person name="Sanogo M.D."/>
            <person name="Zwaenepoel A."/>
            <person name="Wallace J."/>
            <person name="Van De Peer Y."/>
            <person name="Van Deynze A."/>
        </authorList>
    </citation>
    <scope>NUCLEOTIDE SEQUENCE</scope>
    <source>
        <tissue evidence="1">Leaves</tissue>
    </source>
</reference>
<organism evidence="1 2">
    <name type="scientific">Digitaria exilis</name>
    <dbReference type="NCBI Taxonomy" id="1010633"/>
    <lineage>
        <taxon>Eukaryota</taxon>
        <taxon>Viridiplantae</taxon>
        <taxon>Streptophyta</taxon>
        <taxon>Embryophyta</taxon>
        <taxon>Tracheophyta</taxon>
        <taxon>Spermatophyta</taxon>
        <taxon>Magnoliopsida</taxon>
        <taxon>Liliopsida</taxon>
        <taxon>Poales</taxon>
        <taxon>Poaceae</taxon>
        <taxon>PACMAD clade</taxon>
        <taxon>Panicoideae</taxon>
        <taxon>Panicodae</taxon>
        <taxon>Paniceae</taxon>
        <taxon>Anthephorinae</taxon>
        <taxon>Digitaria</taxon>
    </lineage>
</organism>
<dbReference type="EMBL" id="JACEFO010002958">
    <property type="protein sequence ID" value="KAF8645681.1"/>
    <property type="molecule type" value="Genomic_DNA"/>
</dbReference>
<evidence type="ECO:0000313" key="1">
    <source>
        <dbReference type="EMBL" id="KAF8645681.1"/>
    </source>
</evidence>
<sequence length="132" mass="15775">MFWRNLRARDESSCELCTGVLETSEHIFSASPRALAVWQTVGIAISTYEHRSPWFLGMELPLPSSVRLDILLLMLWHIWKARNTHIFDKKLMTATDILRRVTYDLDAWSSRYRRHKMDLKRWRDFIHSRCNP</sequence>
<comment type="caution">
    <text evidence="1">The sequence shown here is derived from an EMBL/GenBank/DDBJ whole genome shotgun (WGS) entry which is preliminary data.</text>
</comment>
<dbReference type="OrthoDB" id="693219at2759"/>
<evidence type="ECO:0000313" key="2">
    <source>
        <dbReference type="Proteomes" id="UP000636709"/>
    </source>
</evidence>
<name>A0A835DT53_9POAL</name>
<accession>A0A835DT53</accession>
<keyword evidence="2" id="KW-1185">Reference proteome</keyword>
<gene>
    <name evidence="1" type="ORF">HU200_066127</name>
</gene>
<dbReference type="AlphaFoldDB" id="A0A835DT53"/>
<evidence type="ECO:0008006" key="3">
    <source>
        <dbReference type="Google" id="ProtNLM"/>
    </source>
</evidence>
<protein>
    <recommendedName>
        <fullName evidence="3">Reverse transcriptase zinc-binding domain-containing protein</fullName>
    </recommendedName>
</protein>
<dbReference type="Proteomes" id="UP000636709">
    <property type="component" value="Unassembled WGS sequence"/>
</dbReference>